<dbReference type="EMBL" id="BAABDQ010000004">
    <property type="protein sequence ID" value="GAA3545394.1"/>
    <property type="molecule type" value="Genomic_DNA"/>
</dbReference>
<evidence type="ECO:0000313" key="3">
    <source>
        <dbReference type="EMBL" id="GAA3545394.1"/>
    </source>
</evidence>
<keyword evidence="2" id="KW-0732">Signal</keyword>
<sequence length="172" mass="17793">MRFAKPFTVTLASAALVALPFAGSALADGARPQPSATVKAPQPTHSAPAKTQDRPGKETQRKDAQRKDTQHQQVSLKVSVNPSRVRAGSSYGVTIVVKGSSTGTATVTSPEGKSYRVSLSGGQATKTLSVPAKAKAGSKTVSVKVGNKTTTASFTVLAGKDRKHDDRGHAGR</sequence>
<evidence type="ECO:0000256" key="1">
    <source>
        <dbReference type="SAM" id="MobiDB-lite"/>
    </source>
</evidence>
<gene>
    <name evidence="3" type="ORF">GCM10022419_027040</name>
</gene>
<accession>A0ABP6W2H5</accession>
<dbReference type="Proteomes" id="UP001500630">
    <property type="component" value="Unassembled WGS sequence"/>
</dbReference>
<feature type="compositionally biased region" description="Basic and acidic residues" evidence="1">
    <location>
        <begin position="51"/>
        <end position="70"/>
    </location>
</feature>
<evidence type="ECO:0000256" key="2">
    <source>
        <dbReference type="SAM" id="SignalP"/>
    </source>
</evidence>
<proteinExistence type="predicted"/>
<feature type="compositionally biased region" description="Polar residues" evidence="1">
    <location>
        <begin position="71"/>
        <end position="82"/>
    </location>
</feature>
<feature type="region of interest" description="Disordered" evidence="1">
    <location>
        <begin position="26"/>
        <end position="83"/>
    </location>
</feature>
<reference evidence="4" key="1">
    <citation type="journal article" date="2019" name="Int. J. Syst. Evol. Microbiol.">
        <title>The Global Catalogue of Microorganisms (GCM) 10K type strain sequencing project: providing services to taxonomists for standard genome sequencing and annotation.</title>
        <authorList>
            <consortium name="The Broad Institute Genomics Platform"/>
            <consortium name="The Broad Institute Genome Sequencing Center for Infectious Disease"/>
            <person name="Wu L."/>
            <person name="Ma J."/>
        </authorList>
    </citation>
    <scope>NUCLEOTIDE SEQUENCE [LARGE SCALE GENOMIC DNA]</scope>
    <source>
        <strain evidence="4">JCM 17326</strain>
    </source>
</reference>
<protein>
    <submittedName>
        <fullName evidence="3">Uncharacterized protein</fullName>
    </submittedName>
</protein>
<feature type="chain" id="PRO_5046727663" evidence="2">
    <location>
        <begin position="28"/>
        <end position="172"/>
    </location>
</feature>
<feature type="signal peptide" evidence="2">
    <location>
        <begin position="1"/>
        <end position="27"/>
    </location>
</feature>
<name>A0ABP6W2H5_9ACTN</name>
<comment type="caution">
    <text evidence="3">The sequence shown here is derived from an EMBL/GenBank/DDBJ whole genome shotgun (WGS) entry which is preliminary data.</text>
</comment>
<feature type="compositionally biased region" description="Polar residues" evidence="1">
    <location>
        <begin position="99"/>
        <end position="111"/>
    </location>
</feature>
<organism evidence="3 4">
    <name type="scientific">Nonomuraea rosea</name>
    <dbReference type="NCBI Taxonomy" id="638574"/>
    <lineage>
        <taxon>Bacteria</taxon>
        <taxon>Bacillati</taxon>
        <taxon>Actinomycetota</taxon>
        <taxon>Actinomycetes</taxon>
        <taxon>Streptosporangiales</taxon>
        <taxon>Streptosporangiaceae</taxon>
        <taxon>Nonomuraea</taxon>
    </lineage>
</organism>
<keyword evidence="4" id="KW-1185">Reference proteome</keyword>
<evidence type="ECO:0000313" key="4">
    <source>
        <dbReference type="Proteomes" id="UP001500630"/>
    </source>
</evidence>
<feature type="region of interest" description="Disordered" evidence="1">
    <location>
        <begin position="99"/>
        <end position="118"/>
    </location>
</feature>